<dbReference type="OrthoDB" id="3784230at2"/>
<feature type="domain" description="Competence protein CoiA-like N-terminal" evidence="2">
    <location>
        <begin position="17"/>
        <end position="63"/>
    </location>
</feature>
<sequence>MFIALDQDGNKVNLAEKKWSHAKLKQLRGRSRFICPVCSSELDLKIGTVITSHFAHKKLTGCSLLESSAESEYHRKGKYDLFHWLDKQDSISSVKLEYFLESIKQRPDLLIIHQQKQIAIEFQCAKIDHQLITKRSREFQKAGIDDLWILGANSIKRTGSLSFQLTGFQWLFVHIHKQNKPPTIIAYCSEQKMLIMLHNIMPFSQRSIIAQATHTPLHRVSLPQLFRDMYPTEQLIQAWVNKIKSFRLHSSQLKTKQTHALNIFLYKTKQLPLSSLPTLAFLPLATNYLIESPVFIWQSWILIFIDQLRLGAHFSFRDVYFFIDTKIQAGLITIRRLLHKNLHYSYVIKSYLLKLCQMSIIKRSDTNTFIKEKHMVWKSKTEDLLKSDQELLSKFKLL</sequence>
<dbReference type="EMBL" id="VOQF01000006">
    <property type="protein sequence ID" value="TXC90745.1"/>
    <property type="molecule type" value="Genomic_DNA"/>
</dbReference>
<evidence type="ECO:0000259" key="1">
    <source>
        <dbReference type="Pfam" id="PF06054"/>
    </source>
</evidence>
<dbReference type="InterPro" id="IPR010330">
    <property type="entry name" value="CoiA_nuc"/>
</dbReference>
<feature type="domain" description="Competence protein CoiA nuclease-like" evidence="1">
    <location>
        <begin position="70"/>
        <end position="227"/>
    </location>
</feature>
<evidence type="ECO:0000313" key="5">
    <source>
        <dbReference type="Proteomes" id="UP000321363"/>
    </source>
</evidence>
<dbReference type="InterPro" id="IPR021176">
    <property type="entry name" value="Competence-induced_CoiA"/>
</dbReference>
<name>A0A5C6VZD4_9BACI</name>
<dbReference type="InterPro" id="IPR057253">
    <property type="entry name" value="CoiA-like_N"/>
</dbReference>
<protein>
    <recommendedName>
        <fullName evidence="6">Competence protein CoiA</fullName>
    </recommendedName>
</protein>
<evidence type="ECO:0000259" key="3">
    <source>
        <dbReference type="Pfam" id="PF25166"/>
    </source>
</evidence>
<dbReference type="InterPro" id="IPR057252">
    <property type="entry name" value="CoiA_C"/>
</dbReference>
<accession>A0A5C6VZD4</accession>
<comment type="caution">
    <text evidence="4">The sequence shown here is derived from an EMBL/GenBank/DDBJ whole genome shotgun (WGS) entry which is preliminary data.</text>
</comment>
<dbReference type="AlphaFoldDB" id="A0A5C6VZD4"/>
<feature type="domain" description="Competence protein CoiA C-terminal" evidence="3">
    <location>
        <begin position="237"/>
        <end position="384"/>
    </location>
</feature>
<reference evidence="4 5" key="1">
    <citation type="journal article" date="2005" name="Int. J. Syst. Evol. Microbiol.">
        <title>Bacillus litoralis sp. nov., isolated from a tidal flat of the Yellow Sea in Korea.</title>
        <authorList>
            <person name="Yoon J.H."/>
            <person name="Oh T.K."/>
        </authorList>
    </citation>
    <scope>NUCLEOTIDE SEQUENCE [LARGE SCALE GENOMIC DNA]</scope>
    <source>
        <strain evidence="4 5">SW-211</strain>
    </source>
</reference>
<organism evidence="4 5">
    <name type="scientific">Metabacillus litoralis</name>
    <dbReference type="NCBI Taxonomy" id="152268"/>
    <lineage>
        <taxon>Bacteria</taxon>
        <taxon>Bacillati</taxon>
        <taxon>Bacillota</taxon>
        <taxon>Bacilli</taxon>
        <taxon>Bacillales</taxon>
        <taxon>Bacillaceae</taxon>
        <taxon>Metabacillus</taxon>
    </lineage>
</organism>
<dbReference type="Pfam" id="PF25164">
    <property type="entry name" value="CoiA_N"/>
    <property type="match status" value="1"/>
</dbReference>
<dbReference type="PIRSF" id="PIRSF007487">
    <property type="entry name" value="Competence-induced_CoiA_bac"/>
    <property type="match status" value="1"/>
</dbReference>
<dbReference type="Proteomes" id="UP000321363">
    <property type="component" value="Unassembled WGS sequence"/>
</dbReference>
<evidence type="ECO:0000259" key="2">
    <source>
        <dbReference type="Pfam" id="PF25164"/>
    </source>
</evidence>
<evidence type="ECO:0008006" key="6">
    <source>
        <dbReference type="Google" id="ProtNLM"/>
    </source>
</evidence>
<keyword evidence="5" id="KW-1185">Reference proteome</keyword>
<dbReference type="Pfam" id="PF06054">
    <property type="entry name" value="CoiA_nuc"/>
    <property type="match status" value="1"/>
</dbReference>
<dbReference type="RefSeq" id="WP_146948948.1">
    <property type="nucleotide sequence ID" value="NZ_VOQF01000006.1"/>
</dbReference>
<gene>
    <name evidence="4" type="ORF">FS935_12615</name>
</gene>
<dbReference type="Pfam" id="PF25166">
    <property type="entry name" value="CoiA_C"/>
    <property type="match status" value="1"/>
</dbReference>
<evidence type="ECO:0000313" key="4">
    <source>
        <dbReference type="EMBL" id="TXC90745.1"/>
    </source>
</evidence>
<proteinExistence type="predicted"/>